<dbReference type="InterPro" id="IPR036388">
    <property type="entry name" value="WH-like_DNA-bd_sf"/>
</dbReference>
<dbReference type="Gene3D" id="1.20.120.530">
    <property type="entry name" value="GntR ligand-binding domain-like"/>
    <property type="match status" value="1"/>
</dbReference>
<proteinExistence type="predicted"/>
<reference evidence="6" key="1">
    <citation type="journal article" date="2019" name="Int. J. Syst. Evol. Microbiol.">
        <title>The Global Catalogue of Microorganisms (GCM) 10K type strain sequencing project: providing services to taxonomists for standard genome sequencing and annotation.</title>
        <authorList>
            <consortium name="The Broad Institute Genomics Platform"/>
            <consortium name="The Broad Institute Genome Sequencing Center for Infectious Disease"/>
            <person name="Wu L."/>
            <person name="Ma J."/>
        </authorList>
    </citation>
    <scope>NUCLEOTIDE SEQUENCE [LARGE SCALE GENOMIC DNA]</scope>
    <source>
        <strain evidence="6">NBRC 112416</strain>
    </source>
</reference>
<gene>
    <name evidence="5" type="ORF">GCM10010862_36500</name>
</gene>
<dbReference type="Gene3D" id="1.10.10.10">
    <property type="entry name" value="Winged helix-like DNA-binding domain superfamily/Winged helix DNA-binding domain"/>
    <property type="match status" value="1"/>
</dbReference>
<dbReference type="SUPFAM" id="SSF46785">
    <property type="entry name" value="Winged helix' DNA-binding domain"/>
    <property type="match status" value="1"/>
</dbReference>
<organism evidence="5 6">
    <name type="scientific">Devosia nitrariae</name>
    <dbReference type="NCBI Taxonomy" id="2071872"/>
    <lineage>
        <taxon>Bacteria</taxon>
        <taxon>Pseudomonadati</taxon>
        <taxon>Pseudomonadota</taxon>
        <taxon>Alphaproteobacteria</taxon>
        <taxon>Hyphomicrobiales</taxon>
        <taxon>Devosiaceae</taxon>
        <taxon>Devosia</taxon>
    </lineage>
</organism>
<keyword evidence="2" id="KW-0238">DNA-binding</keyword>
<evidence type="ECO:0000313" key="5">
    <source>
        <dbReference type="EMBL" id="GLQ56391.1"/>
    </source>
</evidence>
<dbReference type="Pfam" id="PF00392">
    <property type="entry name" value="GntR"/>
    <property type="match status" value="1"/>
</dbReference>
<evidence type="ECO:0000256" key="3">
    <source>
        <dbReference type="ARBA" id="ARBA00023163"/>
    </source>
</evidence>
<name>A0ABQ5W8N4_9HYPH</name>
<feature type="domain" description="HTH gntR-type" evidence="4">
    <location>
        <begin position="27"/>
        <end position="95"/>
    </location>
</feature>
<comment type="caution">
    <text evidence="5">The sequence shown here is derived from an EMBL/GenBank/DDBJ whole genome shotgun (WGS) entry which is preliminary data.</text>
</comment>
<dbReference type="InterPro" id="IPR000524">
    <property type="entry name" value="Tscrpt_reg_HTH_GntR"/>
</dbReference>
<dbReference type="Pfam" id="PF07729">
    <property type="entry name" value="FCD"/>
    <property type="match status" value="1"/>
</dbReference>
<dbReference type="InterPro" id="IPR011711">
    <property type="entry name" value="GntR_C"/>
</dbReference>
<sequence>MSYIIDYVQHKFKGVDLSFRTEAVVQETGAAAIARQLGKEILSGRYPPGATLPGEIELALQFAASRNLVREALKSLAAKGLVEARKKAGTRVRPRAEWQMLDRELLSWRLESGPEFGFAVDLLALREAVEPAAAAAAATHQDKSMIAEIRTAFGEMVAAGADRQRFAAPDLRFHKAILAASGNEFMMAFGGMIEAALAAFIRISLRHREAPGPSIPLHEAVLTAIEAGDAEGARNAMLALLSRTRENIDKDAVR</sequence>
<evidence type="ECO:0000259" key="4">
    <source>
        <dbReference type="PROSITE" id="PS50949"/>
    </source>
</evidence>
<evidence type="ECO:0000313" key="6">
    <source>
        <dbReference type="Proteomes" id="UP001156691"/>
    </source>
</evidence>
<dbReference type="SMART" id="SM00345">
    <property type="entry name" value="HTH_GNTR"/>
    <property type="match status" value="1"/>
</dbReference>
<dbReference type="EMBL" id="BSNS01000020">
    <property type="protein sequence ID" value="GLQ56391.1"/>
    <property type="molecule type" value="Genomic_DNA"/>
</dbReference>
<keyword evidence="6" id="KW-1185">Reference proteome</keyword>
<dbReference type="PRINTS" id="PR00035">
    <property type="entry name" value="HTHGNTR"/>
</dbReference>
<dbReference type="Proteomes" id="UP001156691">
    <property type="component" value="Unassembled WGS sequence"/>
</dbReference>
<dbReference type="SMART" id="SM00895">
    <property type="entry name" value="FCD"/>
    <property type="match status" value="1"/>
</dbReference>
<dbReference type="SUPFAM" id="SSF48008">
    <property type="entry name" value="GntR ligand-binding domain-like"/>
    <property type="match status" value="1"/>
</dbReference>
<dbReference type="CDD" id="cd07377">
    <property type="entry name" value="WHTH_GntR"/>
    <property type="match status" value="1"/>
</dbReference>
<dbReference type="InterPro" id="IPR008920">
    <property type="entry name" value="TF_FadR/GntR_C"/>
</dbReference>
<dbReference type="PANTHER" id="PTHR43537">
    <property type="entry name" value="TRANSCRIPTIONAL REGULATOR, GNTR FAMILY"/>
    <property type="match status" value="1"/>
</dbReference>
<dbReference type="PANTHER" id="PTHR43537:SF44">
    <property type="entry name" value="GNTR FAMILY REGULATORY PROTEIN"/>
    <property type="match status" value="1"/>
</dbReference>
<dbReference type="PROSITE" id="PS50949">
    <property type="entry name" value="HTH_GNTR"/>
    <property type="match status" value="1"/>
</dbReference>
<keyword evidence="1" id="KW-0805">Transcription regulation</keyword>
<keyword evidence="3" id="KW-0804">Transcription</keyword>
<evidence type="ECO:0000256" key="1">
    <source>
        <dbReference type="ARBA" id="ARBA00023015"/>
    </source>
</evidence>
<protein>
    <submittedName>
        <fullName evidence="5">GntR family transcriptional regulator</fullName>
    </submittedName>
</protein>
<evidence type="ECO:0000256" key="2">
    <source>
        <dbReference type="ARBA" id="ARBA00023125"/>
    </source>
</evidence>
<dbReference type="InterPro" id="IPR036390">
    <property type="entry name" value="WH_DNA-bd_sf"/>
</dbReference>
<accession>A0ABQ5W8N4</accession>